<evidence type="ECO:0008006" key="3">
    <source>
        <dbReference type="Google" id="ProtNLM"/>
    </source>
</evidence>
<accession>A0A316WLB9</accession>
<evidence type="ECO:0000313" key="1">
    <source>
        <dbReference type="EMBL" id="PWN61253.1"/>
    </source>
</evidence>
<dbReference type="Proteomes" id="UP000236413">
    <property type="component" value="Unassembled WGS sequence"/>
</dbReference>
<sequence>MRFLIYINKFLVLFLFFISINCWSQNLKFRYPKEVESNDIILLNMFKHRDGRFIDETEINQLFTFLKGNNDKKFKIRIHIFGGASRGTMSYTKSLSDNLSKKLNLANLNSNMIEVENCGDKYPIFCVGKNEFKRRNNNRIEIICF</sequence>
<protein>
    <recommendedName>
        <fullName evidence="3">OmpA-like domain-containing protein</fullName>
    </recommendedName>
</protein>
<comment type="caution">
    <text evidence="1">The sequence shown here is derived from an EMBL/GenBank/DDBJ whole genome shotgun (WGS) entry which is preliminary data.</text>
</comment>
<organism evidence="1 2">
    <name type="scientific">Chryseobacterium viscerum</name>
    <dbReference type="NCBI Taxonomy" id="1037377"/>
    <lineage>
        <taxon>Bacteria</taxon>
        <taxon>Pseudomonadati</taxon>
        <taxon>Bacteroidota</taxon>
        <taxon>Flavobacteriia</taxon>
        <taxon>Flavobacteriales</taxon>
        <taxon>Weeksellaceae</taxon>
        <taxon>Chryseobacterium group</taxon>
        <taxon>Chryseobacterium</taxon>
    </lineage>
</organism>
<reference evidence="1 2" key="1">
    <citation type="submission" date="2018-04" db="EMBL/GenBank/DDBJ databases">
        <title>Chryseobacterium oncorhynchi 701B-08T from rainbow trout, and Chryseobacterium viscerum 687B-08T from diseased fish.</title>
        <authorList>
            <person name="Jeong J.-J."/>
            <person name="Lee Y.J."/>
            <person name="Pathiraja D."/>
            <person name="Park B."/>
            <person name="Choi I.-G."/>
            <person name="Kim K.D."/>
        </authorList>
    </citation>
    <scope>NUCLEOTIDE SEQUENCE [LARGE SCALE GENOMIC DNA]</scope>
    <source>
        <strain evidence="1 2">687B-08</strain>
    </source>
</reference>
<dbReference type="AlphaFoldDB" id="A0A316WLB9"/>
<proteinExistence type="predicted"/>
<evidence type="ECO:0000313" key="2">
    <source>
        <dbReference type="Proteomes" id="UP000236413"/>
    </source>
</evidence>
<dbReference type="EMBL" id="PPEG02000005">
    <property type="protein sequence ID" value="PWN61253.1"/>
    <property type="molecule type" value="Genomic_DNA"/>
</dbReference>
<name>A0A316WLB9_9FLAO</name>
<gene>
    <name evidence="1" type="ORF">C1634_014450</name>
</gene>